<dbReference type="eggNOG" id="KOG1305">
    <property type="taxonomic scope" value="Eukaryota"/>
</dbReference>
<dbReference type="GO" id="GO:0061459">
    <property type="term" value="F:L-arginine transmembrane transporter activity"/>
    <property type="evidence" value="ECO:0000318"/>
    <property type="project" value="GO_Central"/>
</dbReference>
<dbReference type="VEuPathDB" id="TrichDB:TVAG_402570"/>
<dbReference type="EMBL" id="DS113202">
    <property type="protein sequence ID" value="EAY20001.1"/>
    <property type="molecule type" value="Genomic_DNA"/>
</dbReference>
<dbReference type="GO" id="GO:0015189">
    <property type="term" value="F:L-lysine transmembrane transporter activity"/>
    <property type="evidence" value="ECO:0000318"/>
    <property type="project" value="GO_Central"/>
</dbReference>
<keyword evidence="4" id="KW-0926">Vacuole</keyword>
<dbReference type="OMA" id="KIWKRQC"/>
<dbReference type="InterPro" id="IPR013057">
    <property type="entry name" value="AA_transpt_TM"/>
</dbReference>
<dbReference type="PANTHER" id="PTHR22950">
    <property type="entry name" value="AMINO ACID TRANSPORTER"/>
    <property type="match status" value="1"/>
</dbReference>
<dbReference type="GO" id="GO:0015194">
    <property type="term" value="F:L-serine transmembrane transporter activity"/>
    <property type="evidence" value="ECO:0000318"/>
    <property type="project" value="GO_Central"/>
</dbReference>
<feature type="transmembrane region" description="Helical" evidence="9">
    <location>
        <begin position="370"/>
        <end position="392"/>
    </location>
</feature>
<evidence type="ECO:0000256" key="6">
    <source>
        <dbReference type="ARBA" id="ARBA00022970"/>
    </source>
</evidence>
<name>A2DI12_TRIV3</name>
<feature type="transmembrane region" description="Helical" evidence="9">
    <location>
        <begin position="69"/>
        <end position="91"/>
    </location>
</feature>
<evidence type="ECO:0000256" key="7">
    <source>
        <dbReference type="ARBA" id="ARBA00022989"/>
    </source>
</evidence>
<feature type="domain" description="Amino acid transporter transmembrane" evidence="10">
    <location>
        <begin position="39"/>
        <end position="422"/>
    </location>
</feature>
<dbReference type="GO" id="GO:0016020">
    <property type="term" value="C:membrane"/>
    <property type="evidence" value="ECO:0000318"/>
    <property type="project" value="GO_Central"/>
</dbReference>
<evidence type="ECO:0000313" key="12">
    <source>
        <dbReference type="Proteomes" id="UP000001542"/>
    </source>
</evidence>
<dbReference type="SMR" id="A2DI12"/>
<feature type="transmembrane region" description="Helical" evidence="9">
    <location>
        <begin position="42"/>
        <end position="63"/>
    </location>
</feature>
<feature type="transmembrane region" description="Helical" evidence="9">
    <location>
        <begin position="156"/>
        <end position="175"/>
    </location>
</feature>
<feature type="transmembrane region" description="Helical" evidence="9">
    <location>
        <begin position="399"/>
        <end position="421"/>
    </location>
</feature>
<dbReference type="GO" id="GO:0005302">
    <property type="term" value="F:L-tyrosine transmembrane transporter activity"/>
    <property type="evidence" value="ECO:0000318"/>
    <property type="project" value="GO_Central"/>
</dbReference>
<keyword evidence="5 9" id="KW-0812">Transmembrane</keyword>
<dbReference type="GO" id="GO:0005774">
    <property type="term" value="C:vacuolar membrane"/>
    <property type="evidence" value="ECO:0007669"/>
    <property type="project" value="UniProtKB-SubCell"/>
</dbReference>
<protein>
    <submittedName>
        <fullName evidence="11">Transmembrane amino acid transporter protein</fullName>
    </submittedName>
</protein>
<dbReference type="STRING" id="5722.A2DI12"/>
<feature type="transmembrane region" description="Helical" evidence="9">
    <location>
        <begin position="224"/>
        <end position="241"/>
    </location>
</feature>
<evidence type="ECO:0000256" key="4">
    <source>
        <dbReference type="ARBA" id="ARBA00022554"/>
    </source>
</evidence>
<keyword evidence="7 9" id="KW-1133">Transmembrane helix</keyword>
<evidence type="ECO:0000256" key="1">
    <source>
        <dbReference type="ARBA" id="ARBA00004128"/>
    </source>
</evidence>
<dbReference type="Pfam" id="PF01490">
    <property type="entry name" value="Aa_trans"/>
    <property type="match status" value="1"/>
</dbReference>
<keyword evidence="12" id="KW-1185">Reference proteome</keyword>
<evidence type="ECO:0000313" key="11">
    <source>
        <dbReference type="EMBL" id="EAY20001.1"/>
    </source>
</evidence>
<accession>A2DI12</accession>
<dbReference type="InParanoid" id="A2DI12"/>
<proteinExistence type="inferred from homology"/>
<evidence type="ECO:0000259" key="10">
    <source>
        <dbReference type="Pfam" id="PF01490"/>
    </source>
</evidence>
<feature type="transmembrane region" description="Helical" evidence="9">
    <location>
        <begin position="112"/>
        <end position="136"/>
    </location>
</feature>
<evidence type="ECO:0000256" key="3">
    <source>
        <dbReference type="ARBA" id="ARBA00022448"/>
    </source>
</evidence>
<dbReference type="RefSeq" id="XP_001580987.1">
    <property type="nucleotide sequence ID" value="XM_001580937.1"/>
</dbReference>
<feature type="transmembrane region" description="Helical" evidence="9">
    <location>
        <begin position="304"/>
        <end position="332"/>
    </location>
</feature>
<reference evidence="11" key="2">
    <citation type="journal article" date="2007" name="Science">
        <title>Draft genome sequence of the sexually transmitted pathogen Trichomonas vaginalis.</title>
        <authorList>
            <person name="Carlton J.M."/>
            <person name="Hirt R.P."/>
            <person name="Silva J.C."/>
            <person name="Delcher A.L."/>
            <person name="Schatz M."/>
            <person name="Zhao Q."/>
            <person name="Wortman J.R."/>
            <person name="Bidwell S.L."/>
            <person name="Alsmark U.C.M."/>
            <person name="Besteiro S."/>
            <person name="Sicheritz-Ponten T."/>
            <person name="Noel C.J."/>
            <person name="Dacks J.B."/>
            <person name="Foster P.G."/>
            <person name="Simillion C."/>
            <person name="Van de Peer Y."/>
            <person name="Miranda-Saavedra D."/>
            <person name="Barton G.J."/>
            <person name="Westrop G.D."/>
            <person name="Mueller S."/>
            <person name="Dessi D."/>
            <person name="Fiori P.L."/>
            <person name="Ren Q."/>
            <person name="Paulsen I."/>
            <person name="Zhang H."/>
            <person name="Bastida-Corcuera F.D."/>
            <person name="Simoes-Barbosa A."/>
            <person name="Brown M.T."/>
            <person name="Hayes R.D."/>
            <person name="Mukherjee M."/>
            <person name="Okumura C.Y."/>
            <person name="Schneider R."/>
            <person name="Smith A.J."/>
            <person name="Vanacova S."/>
            <person name="Villalvazo M."/>
            <person name="Haas B.J."/>
            <person name="Pertea M."/>
            <person name="Feldblyum T.V."/>
            <person name="Utterback T.R."/>
            <person name="Shu C.L."/>
            <person name="Osoegawa K."/>
            <person name="de Jong P.J."/>
            <person name="Hrdy I."/>
            <person name="Horvathova L."/>
            <person name="Zubacova Z."/>
            <person name="Dolezal P."/>
            <person name="Malik S.B."/>
            <person name="Logsdon J.M. Jr."/>
            <person name="Henze K."/>
            <person name="Gupta A."/>
            <person name="Wang C.C."/>
            <person name="Dunne R.L."/>
            <person name="Upcroft J.A."/>
            <person name="Upcroft P."/>
            <person name="White O."/>
            <person name="Salzberg S.L."/>
            <person name="Tang P."/>
            <person name="Chiu C.-H."/>
            <person name="Lee Y.-S."/>
            <person name="Embley T.M."/>
            <person name="Coombs G.H."/>
            <person name="Mottram J.C."/>
            <person name="Tachezy J."/>
            <person name="Fraser-Liggett C.M."/>
            <person name="Johnson P.J."/>
        </authorList>
    </citation>
    <scope>NUCLEOTIDE SEQUENCE [LARGE SCALE GENOMIC DNA]</scope>
    <source>
        <strain evidence="11">G3</strain>
    </source>
</reference>
<evidence type="ECO:0000256" key="2">
    <source>
        <dbReference type="ARBA" id="ARBA00008066"/>
    </source>
</evidence>
<sequence>MTATSDTINASLLNSDTLISVGSLEEPLSTQHEKDKNGQMTMLQAVLVLTITITGIGLLSVSYCFRSGVFLNLILTLILASVSFVTFIYLIDSSVKSNIHDYSQLMSVALSSKFVIVVNIILAVLLFGVGILYIQYTYSLTSAFLKNFKGIPNWVYNRWFLIFTPVLCINFPLMCLKTMQKLSFVSFASMALVFVYFLHCAYYFGKSVKNDGFDPQKQMKYFNFSRIFLSAMGIQATSYTCHPNIFPTLVKLENGTKTRKTIVMACVVCLAYLIYTAPGLLGYFTLFDKIQDPVVITYYPSGQIFTSITTGLYALLTVFCVPLILFACRLSINDIIFKTEFTTLRWNLIALVLLVLAAIIAITVKKINSIFGIIGGVLCPLIAYILPAFYYIRICKPGIFKLLFAYFVILFGFAIIVISLYNCF</sequence>
<gene>
    <name evidence="11" type="ORF">TVAG_402570</name>
</gene>
<dbReference type="AlphaFoldDB" id="A2DI12"/>
<dbReference type="KEGG" id="tva:5465532"/>
<feature type="transmembrane region" description="Helical" evidence="9">
    <location>
        <begin position="344"/>
        <end position="364"/>
    </location>
</feature>
<evidence type="ECO:0000256" key="8">
    <source>
        <dbReference type="ARBA" id="ARBA00023136"/>
    </source>
</evidence>
<comment type="subcellular location">
    <subcellularLocation>
        <location evidence="1">Vacuole membrane</location>
        <topology evidence="1">Multi-pass membrane protein</topology>
    </subcellularLocation>
</comment>
<dbReference type="VEuPathDB" id="TrichDB:TVAGG3_0272180"/>
<feature type="transmembrane region" description="Helical" evidence="9">
    <location>
        <begin position="262"/>
        <end position="284"/>
    </location>
</feature>
<evidence type="ECO:0000256" key="5">
    <source>
        <dbReference type="ARBA" id="ARBA00022692"/>
    </source>
</evidence>
<dbReference type="OrthoDB" id="655540at2759"/>
<dbReference type="GO" id="GO:0005313">
    <property type="term" value="F:L-glutamate transmembrane transporter activity"/>
    <property type="evidence" value="ECO:0000318"/>
    <property type="project" value="GO_Central"/>
</dbReference>
<keyword evidence="8 9" id="KW-0472">Membrane</keyword>
<evidence type="ECO:0000256" key="9">
    <source>
        <dbReference type="SAM" id="Phobius"/>
    </source>
</evidence>
<dbReference type="GO" id="GO:0005290">
    <property type="term" value="F:L-histidine transmembrane transporter activity"/>
    <property type="evidence" value="ECO:0000318"/>
    <property type="project" value="GO_Central"/>
</dbReference>
<comment type="similarity">
    <text evidence="2">Belongs to the amino acid/polyamine transporter 2 family.</text>
</comment>
<feature type="transmembrane region" description="Helical" evidence="9">
    <location>
        <begin position="182"/>
        <end position="204"/>
    </location>
</feature>
<dbReference type="Proteomes" id="UP000001542">
    <property type="component" value="Unassembled WGS sequence"/>
</dbReference>
<keyword evidence="3" id="KW-0813">Transport</keyword>
<keyword evidence="6" id="KW-0029">Amino-acid transport</keyword>
<organism evidence="11 12">
    <name type="scientific">Trichomonas vaginalis (strain ATCC PRA-98 / G3)</name>
    <dbReference type="NCBI Taxonomy" id="412133"/>
    <lineage>
        <taxon>Eukaryota</taxon>
        <taxon>Metamonada</taxon>
        <taxon>Parabasalia</taxon>
        <taxon>Trichomonadida</taxon>
        <taxon>Trichomonadidae</taxon>
        <taxon>Trichomonas</taxon>
    </lineage>
</organism>
<dbReference type="GO" id="GO:0003333">
    <property type="term" value="P:amino acid transmembrane transport"/>
    <property type="evidence" value="ECO:0000318"/>
    <property type="project" value="GO_Central"/>
</dbReference>
<reference evidence="11" key="1">
    <citation type="submission" date="2006-10" db="EMBL/GenBank/DDBJ databases">
        <authorList>
            <person name="Amadeo P."/>
            <person name="Zhao Q."/>
            <person name="Wortman J."/>
            <person name="Fraser-Liggett C."/>
            <person name="Carlton J."/>
        </authorList>
    </citation>
    <scope>NUCLEOTIDE SEQUENCE</scope>
    <source>
        <strain evidence="11">G3</strain>
    </source>
</reference>
<dbReference type="PANTHER" id="PTHR22950:SF678">
    <property type="entry name" value="VACUOLAR AMINO ACID TRANSPORTER 5-RELATED"/>
    <property type="match status" value="1"/>
</dbReference>